<dbReference type="InterPro" id="IPR008972">
    <property type="entry name" value="Cupredoxin"/>
</dbReference>
<feature type="region of interest" description="Disordered" evidence="1">
    <location>
        <begin position="111"/>
        <end position="133"/>
    </location>
</feature>
<protein>
    <recommendedName>
        <fullName evidence="2">Plastocyanin-like domain-containing protein</fullName>
    </recommendedName>
</protein>
<organism evidence="3 4">
    <name type="scientific">Frigoriglobus tundricola</name>
    <dbReference type="NCBI Taxonomy" id="2774151"/>
    <lineage>
        <taxon>Bacteria</taxon>
        <taxon>Pseudomonadati</taxon>
        <taxon>Planctomycetota</taxon>
        <taxon>Planctomycetia</taxon>
        <taxon>Gemmatales</taxon>
        <taxon>Gemmataceae</taxon>
        <taxon>Frigoriglobus</taxon>
    </lineage>
</organism>
<dbReference type="PANTHER" id="PTHR48267:SF1">
    <property type="entry name" value="BILIRUBIN OXIDASE"/>
    <property type="match status" value="1"/>
</dbReference>
<dbReference type="GO" id="GO:0016491">
    <property type="term" value="F:oxidoreductase activity"/>
    <property type="evidence" value="ECO:0007669"/>
    <property type="project" value="InterPro"/>
</dbReference>
<keyword evidence="4" id="KW-1185">Reference proteome</keyword>
<sequence>MPVSARVDEIRKRLIFTDGMRPITSERLDQLPGPGAHSVRVHMRGTKCKLHKDLDATELWAYDGLYPGKFFFVRHDQTISVEWVNEIDGPLPVTVVASGYFPVRPEYGLPENEPGAFDGGTGPSGGTTAPSPCTPVPDVSGLPAWTVVHLHGARVAPDSDGWTENAFLRRAPAPAGPTQSASQRSLYPPQPRSMMLWYHDHAYTITRLNVFAGLAGGWIVRGPEEAGLNLPAGEFELPLIIQDRNFDTDADGCLTGRLLHKAETDSSKFVPSDAQPVPSDTAEFFGPFTLVNGSLWPSLGVKPQPYRLRVLNGSNARTYQLFLVDDTNTVRNELVRQIGTDAGFLGAAVPVSSLMYPASDPAFPRGPKGLILAPAERADLVVDFQCAPGRTFRWINVAVAPFDGIPTTVDPTGPFDGAQQAQLMTDRLPFPEVVQFVVASGPVGPPLDLSGLPKFERWTHESPALHGHRHRWLGLNEKVIGSDLRDGYLFFNELIELEPEDPAPADFTITLAEDSTTHRLRNRPVFFRSPINFYPEAGRPEIWHIVNFSADTHPIHLHLVDFQILSRHLYKAAGVNAVADVTDPRFKMVDSTDPATGLFPAPGPAAPPVIVPNTARANDPHNPSGVDANETGWKDVVRVNPNEIVTIAMIFEGFTGRFMYHCHILEHEDMDMMRPMVVAPAAVKPFIDGMQMMAGDAPDGPASNMAGM</sequence>
<dbReference type="InterPro" id="IPR045087">
    <property type="entry name" value="Cu-oxidase_fam"/>
</dbReference>
<dbReference type="GO" id="GO:0005507">
    <property type="term" value="F:copper ion binding"/>
    <property type="evidence" value="ECO:0007669"/>
    <property type="project" value="InterPro"/>
</dbReference>
<evidence type="ECO:0000256" key="1">
    <source>
        <dbReference type="SAM" id="MobiDB-lite"/>
    </source>
</evidence>
<proteinExistence type="predicted"/>
<evidence type="ECO:0000259" key="2">
    <source>
        <dbReference type="Pfam" id="PF07731"/>
    </source>
</evidence>
<dbReference type="PANTHER" id="PTHR48267">
    <property type="entry name" value="CUPREDOXIN SUPERFAMILY PROTEIN"/>
    <property type="match status" value="1"/>
</dbReference>
<reference evidence="4" key="1">
    <citation type="submission" date="2020-05" db="EMBL/GenBank/DDBJ databases">
        <title>Frigoriglobus tundricola gen. nov., sp. nov., a psychrotolerant cellulolytic planctomycete of the family Gemmataceae with two divergent copies of 16S rRNA gene.</title>
        <authorList>
            <person name="Kulichevskaya I.S."/>
            <person name="Ivanova A.A."/>
            <person name="Naumoff D.G."/>
            <person name="Beletsky A.V."/>
            <person name="Rijpstra W.I.C."/>
            <person name="Sinninghe Damste J.S."/>
            <person name="Mardanov A.V."/>
            <person name="Ravin N.V."/>
            <person name="Dedysh S.N."/>
        </authorList>
    </citation>
    <scope>NUCLEOTIDE SEQUENCE [LARGE SCALE GENOMIC DNA]</scope>
    <source>
        <strain evidence="4">PL17</strain>
    </source>
</reference>
<dbReference type="KEGG" id="ftj:FTUN_6688"/>
<dbReference type="EMBL" id="CP053452">
    <property type="protein sequence ID" value="QJW99090.1"/>
    <property type="molecule type" value="Genomic_DNA"/>
</dbReference>
<dbReference type="AlphaFoldDB" id="A0A6M5Z0D1"/>
<dbReference type="RefSeq" id="WP_171474122.1">
    <property type="nucleotide sequence ID" value="NZ_CP053452.2"/>
</dbReference>
<gene>
    <name evidence="3" type="ORF">FTUN_6688</name>
</gene>
<dbReference type="Gene3D" id="2.60.40.420">
    <property type="entry name" value="Cupredoxins - blue copper proteins"/>
    <property type="match status" value="3"/>
</dbReference>
<evidence type="ECO:0000313" key="3">
    <source>
        <dbReference type="EMBL" id="QJW99090.1"/>
    </source>
</evidence>
<feature type="domain" description="Plastocyanin-like" evidence="2">
    <location>
        <begin position="504"/>
        <end position="571"/>
    </location>
</feature>
<dbReference type="Proteomes" id="UP000503447">
    <property type="component" value="Chromosome"/>
</dbReference>
<dbReference type="Pfam" id="PF07731">
    <property type="entry name" value="Cu-oxidase_2"/>
    <property type="match status" value="2"/>
</dbReference>
<accession>A0A6M5Z0D1</accession>
<feature type="domain" description="Plastocyanin-like" evidence="2">
    <location>
        <begin position="618"/>
        <end position="680"/>
    </location>
</feature>
<dbReference type="InterPro" id="IPR011706">
    <property type="entry name" value="Cu-oxidase_C"/>
</dbReference>
<evidence type="ECO:0000313" key="4">
    <source>
        <dbReference type="Proteomes" id="UP000503447"/>
    </source>
</evidence>
<dbReference type="SUPFAM" id="SSF49503">
    <property type="entry name" value="Cupredoxins"/>
    <property type="match status" value="2"/>
</dbReference>
<name>A0A6M5Z0D1_9BACT</name>